<gene>
    <name evidence="2" type="ORF">Din_041417</name>
</gene>
<reference evidence="2" key="1">
    <citation type="submission" date="2019-08" db="EMBL/GenBank/DDBJ databases">
        <title>Reference gene set and small RNA set construction with multiple tissues from Davidia involucrata Baill.</title>
        <authorList>
            <person name="Yang H."/>
            <person name="Zhou C."/>
            <person name="Li G."/>
            <person name="Wang J."/>
            <person name="Gao P."/>
            <person name="Wang M."/>
            <person name="Wang R."/>
            <person name="Zhao Y."/>
        </authorList>
    </citation>
    <scope>NUCLEOTIDE SEQUENCE</scope>
    <source>
        <tissue evidence="2">Mixed with DoveR01_LX</tissue>
    </source>
</reference>
<accession>A0A5B7BV51</accession>
<evidence type="ECO:0000313" key="2">
    <source>
        <dbReference type="EMBL" id="MPA71976.1"/>
    </source>
</evidence>
<proteinExistence type="predicted"/>
<dbReference type="AlphaFoldDB" id="A0A5B7BV51"/>
<protein>
    <submittedName>
        <fullName evidence="2">Putative organ-specific protein P4-like isoform X1</fullName>
    </submittedName>
</protein>
<dbReference type="EMBL" id="GHES01041417">
    <property type="protein sequence ID" value="MPA71976.1"/>
    <property type="molecule type" value="Transcribed_RNA"/>
</dbReference>
<feature type="compositionally biased region" description="Basic and acidic residues" evidence="1">
    <location>
        <begin position="87"/>
        <end position="105"/>
    </location>
</feature>
<feature type="region of interest" description="Disordered" evidence="1">
    <location>
        <begin position="84"/>
        <end position="114"/>
    </location>
</feature>
<sequence>MKDQPMPEAIQGLVHEGSVSPLKNKKTDCHTSTEERNDDHTELEKQKHFDEDFEPRHNVLVYNDGTKLTEEKSFVKDFEPRPNLSVYHDDAGLKEEKSFDKDFEPRPNLSVYQD</sequence>
<feature type="region of interest" description="Disordered" evidence="1">
    <location>
        <begin position="1"/>
        <end position="44"/>
    </location>
</feature>
<dbReference type="InterPro" id="IPR024489">
    <property type="entry name" value="Organ_specific_prot"/>
</dbReference>
<dbReference type="Pfam" id="PF10950">
    <property type="entry name" value="Organ_specific"/>
    <property type="match status" value="1"/>
</dbReference>
<organism evidence="2">
    <name type="scientific">Davidia involucrata</name>
    <name type="common">Dove tree</name>
    <dbReference type="NCBI Taxonomy" id="16924"/>
    <lineage>
        <taxon>Eukaryota</taxon>
        <taxon>Viridiplantae</taxon>
        <taxon>Streptophyta</taxon>
        <taxon>Embryophyta</taxon>
        <taxon>Tracheophyta</taxon>
        <taxon>Spermatophyta</taxon>
        <taxon>Magnoliopsida</taxon>
        <taxon>eudicotyledons</taxon>
        <taxon>Gunneridae</taxon>
        <taxon>Pentapetalae</taxon>
        <taxon>asterids</taxon>
        <taxon>Cornales</taxon>
        <taxon>Nyssaceae</taxon>
        <taxon>Davidia</taxon>
    </lineage>
</organism>
<name>A0A5B7BV51_DAVIN</name>
<dbReference type="PANTHER" id="PTHR33731">
    <property type="entry name" value="PROTEIN, PUTATIVE-RELATED"/>
    <property type="match status" value="1"/>
</dbReference>
<feature type="compositionally biased region" description="Basic and acidic residues" evidence="1">
    <location>
        <begin position="25"/>
        <end position="44"/>
    </location>
</feature>
<evidence type="ECO:0000256" key="1">
    <source>
        <dbReference type="SAM" id="MobiDB-lite"/>
    </source>
</evidence>
<dbReference type="PANTHER" id="PTHR33731:SF2">
    <property type="entry name" value="ORGAN-SPECIFIC PROTEIN S2-LIKE"/>
    <property type="match status" value="1"/>
</dbReference>